<reference evidence="2" key="2">
    <citation type="submission" date="2023-06" db="EMBL/GenBank/DDBJ databases">
        <authorList>
            <consortium name="Lawrence Berkeley National Laboratory"/>
            <person name="Haridas S."/>
            <person name="Hensen N."/>
            <person name="Bonometti L."/>
            <person name="Westerberg I."/>
            <person name="Brannstrom I.O."/>
            <person name="Guillou S."/>
            <person name="Cros-Aarteil S."/>
            <person name="Calhoun S."/>
            <person name="Kuo A."/>
            <person name="Mondo S."/>
            <person name="Pangilinan J."/>
            <person name="Riley R."/>
            <person name="Labutti K."/>
            <person name="Andreopoulos B."/>
            <person name="Lipzen A."/>
            <person name="Chen C."/>
            <person name="Yanf M."/>
            <person name="Daum C."/>
            <person name="Ng V."/>
            <person name="Clum A."/>
            <person name="Steindorff A."/>
            <person name="Ohm R."/>
            <person name="Martin F."/>
            <person name="Silar P."/>
            <person name="Natvig D."/>
            <person name="Lalanne C."/>
            <person name="Gautier V."/>
            <person name="Ament-Velasquez S.L."/>
            <person name="Kruys A."/>
            <person name="Hutchinson M.I."/>
            <person name="Powell A.J."/>
            <person name="Barry K."/>
            <person name="Miller A.N."/>
            <person name="Grigoriev I.V."/>
            <person name="Debuchy R."/>
            <person name="Gladieux P."/>
            <person name="Thoren M.H."/>
            <person name="Johannesson H."/>
        </authorList>
    </citation>
    <scope>NUCLEOTIDE SEQUENCE</scope>
    <source>
        <strain evidence="2">CBS 168.71</strain>
    </source>
</reference>
<evidence type="ECO:0000313" key="2">
    <source>
        <dbReference type="EMBL" id="KAK3300223.1"/>
    </source>
</evidence>
<dbReference type="AlphaFoldDB" id="A0AAE0HP93"/>
<feature type="signal peptide" evidence="1">
    <location>
        <begin position="1"/>
        <end position="31"/>
    </location>
</feature>
<dbReference type="EMBL" id="JAUEPN010000001">
    <property type="protein sequence ID" value="KAK3300223.1"/>
    <property type="molecule type" value="Genomic_DNA"/>
</dbReference>
<evidence type="ECO:0000313" key="3">
    <source>
        <dbReference type="Proteomes" id="UP001278766"/>
    </source>
</evidence>
<dbReference type="RefSeq" id="XP_062663737.1">
    <property type="nucleotide sequence ID" value="XM_062809041.1"/>
</dbReference>
<feature type="chain" id="PRO_5041920760" description="Secreted protein" evidence="1">
    <location>
        <begin position="32"/>
        <end position="79"/>
    </location>
</feature>
<evidence type="ECO:0000256" key="1">
    <source>
        <dbReference type="SAM" id="SignalP"/>
    </source>
</evidence>
<keyword evidence="1" id="KW-0732">Signal</keyword>
<name>A0AAE0HP93_9PEZI</name>
<gene>
    <name evidence="2" type="ORF">B0H64DRAFT_9675</name>
</gene>
<evidence type="ECO:0008006" key="4">
    <source>
        <dbReference type="Google" id="ProtNLM"/>
    </source>
</evidence>
<protein>
    <recommendedName>
        <fullName evidence="4">Secreted protein</fullName>
    </recommendedName>
</protein>
<dbReference type="Proteomes" id="UP001278766">
    <property type="component" value="Unassembled WGS sequence"/>
</dbReference>
<sequence>MDSTILMVALRITRHSALFHLLLAILHTSEDDDTTNSIILLTSEIRHPFAASVVSNPEADFVRNCSLLSFFFLVSGDVS</sequence>
<accession>A0AAE0HP93</accession>
<comment type="caution">
    <text evidence="2">The sequence shown here is derived from an EMBL/GenBank/DDBJ whole genome shotgun (WGS) entry which is preliminary data.</text>
</comment>
<reference evidence="2" key="1">
    <citation type="journal article" date="2023" name="Mol. Phylogenet. Evol.">
        <title>Genome-scale phylogeny and comparative genomics of the fungal order Sordariales.</title>
        <authorList>
            <person name="Hensen N."/>
            <person name="Bonometti L."/>
            <person name="Westerberg I."/>
            <person name="Brannstrom I.O."/>
            <person name="Guillou S."/>
            <person name="Cros-Aarteil S."/>
            <person name="Calhoun S."/>
            <person name="Haridas S."/>
            <person name="Kuo A."/>
            <person name="Mondo S."/>
            <person name="Pangilinan J."/>
            <person name="Riley R."/>
            <person name="LaButti K."/>
            <person name="Andreopoulos B."/>
            <person name="Lipzen A."/>
            <person name="Chen C."/>
            <person name="Yan M."/>
            <person name="Daum C."/>
            <person name="Ng V."/>
            <person name="Clum A."/>
            <person name="Steindorff A."/>
            <person name="Ohm R.A."/>
            <person name="Martin F."/>
            <person name="Silar P."/>
            <person name="Natvig D.O."/>
            <person name="Lalanne C."/>
            <person name="Gautier V."/>
            <person name="Ament-Velasquez S.L."/>
            <person name="Kruys A."/>
            <person name="Hutchinson M.I."/>
            <person name="Powell A.J."/>
            <person name="Barry K."/>
            <person name="Miller A.N."/>
            <person name="Grigoriev I.V."/>
            <person name="Debuchy R."/>
            <person name="Gladieux P."/>
            <person name="Hiltunen Thoren M."/>
            <person name="Johannesson H."/>
        </authorList>
    </citation>
    <scope>NUCLEOTIDE SEQUENCE</scope>
    <source>
        <strain evidence="2">CBS 168.71</strain>
    </source>
</reference>
<dbReference type="GeneID" id="87845989"/>
<proteinExistence type="predicted"/>
<keyword evidence="3" id="KW-1185">Reference proteome</keyword>
<organism evidence="2 3">
    <name type="scientific">Chaetomium fimeti</name>
    <dbReference type="NCBI Taxonomy" id="1854472"/>
    <lineage>
        <taxon>Eukaryota</taxon>
        <taxon>Fungi</taxon>
        <taxon>Dikarya</taxon>
        <taxon>Ascomycota</taxon>
        <taxon>Pezizomycotina</taxon>
        <taxon>Sordariomycetes</taxon>
        <taxon>Sordariomycetidae</taxon>
        <taxon>Sordariales</taxon>
        <taxon>Chaetomiaceae</taxon>
        <taxon>Chaetomium</taxon>
    </lineage>
</organism>